<dbReference type="Pfam" id="PF01704">
    <property type="entry name" value="UDPGP"/>
    <property type="match status" value="1"/>
</dbReference>
<dbReference type="PANTHER" id="PTHR11952:SF2">
    <property type="entry name" value="LD24639P"/>
    <property type="match status" value="1"/>
</dbReference>
<name>A0A3N5BBM7_9BACL</name>
<dbReference type="PANTHER" id="PTHR11952">
    <property type="entry name" value="UDP- GLUCOSE PYROPHOSPHORYLASE"/>
    <property type="match status" value="1"/>
</dbReference>
<dbReference type="InterPro" id="IPR029044">
    <property type="entry name" value="Nucleotide-diphossugar_trans"/>
</dbReference>
<keyword evidence="5" id="KW-1185">Reference proteome</keyword>
<keyword evidence="2 4" id="KW-0808">Transferase</keyword>
<evidence type="ECO:0000313" key="4">
    <source>
        <dbReference type="EMBL" id="RPF54807.1"/>
    </source>
</evidence>
<evidence type="ECO:0000313" key="5">
    <source>
        <dbReference type="Proteomes" id="UP000277108"/>
    </source>
</evidence>
<proteinExistence type="inferred from homology"/>
<evidence type="ECO:0000256" key="3">
    <source>
        <dbReference type="ARBA" id="ARBA00022695"/>
    </source>
</evidence>
<sequence>MLENLKGTKHESLINLIKSLDEGLQKQVLNDINAIDLDKVDKMYKEVYVKRDEYLANKKTNYENISFVDKSELSDPERNELYDIGIKAIEEGKVAQLLMAGGQGTRLQHPGPKGTFEFDGLSLFEMQANQLKALNKETATIIPWYIMTSDINHEETIDFFEINNYFDYDKGSIYFFKQDLAPSLSKDGSLLIDEDYHIMETPNGNGGIYHSFDKSGGLDRLIEQGYEYLFLNNIDNVLVKVMDPYLIGLAVKNESDVTSKTIEPLRGESVGRLVSIDGKHEVVEYTELPDGEESEYTNANLGIHVFKLSFLKCANKSDLPYHLAIKKLNFMQLSGEFSKEEALKFEKFYFDIFSQATQFSALRVGRDSEFAPLKNKEGKDSIATARKMLENNGIL</sequence>
<dbReference type="AlphaFoldDB" id="A0A3N5BBM7"/>
<evidence type="ECO:0000256" key="1">
    <source>
        <dbReference type="ARBA" id="ARBA00010401"/>
    </source>
</evidence>
<gene>
    <name evidence="4" type="ORF">EDD62_1584</name>
</gene>
<dbReference type="InterPro" id="IPR002618">
    <property type="entry name" value="UDPGP_fam"/>
</dbReference>
<dbReference type="GO" id="GO:0070569">
    <property type="term" value="F:uridylyltransferase activity"/>
    <property type="evidence" value="ECO:0007669"/>
    <property type="project" value="InterPro"/>
</dbReference>
<evidence type="ECO:0000256" key="2">
    <source>
        <dbReference type="ARBA" id="ARBA00022679"/>
    </source>
</evidence>
<reference evidence="4 5" key="1">
    <citation type="submission" date="2018-11" db="EMBL/GenBank/DDBJ databases">
        <title>Genomic Encyclopedia of Type Strains, Phase IV (KMG-IV): sequencing the most valuable type-strain genomes for metagenomic binning, comparative biology and taxonomic classification.</title>
        <authorList>
            <person name="Goeker M."/>
        </authorList>
    </citation>
    <scope>NUCLEOTIDE SEQUENCE [LARGE SCALE GENOMIC DNA]</scope>
    <source>
        <strain evidence="4 5">DSM 29158</strain>
    </source>
</reference>
<dbReference type="EMBL" id="RKRK01000005">
    <property type="protein sequence ID" value="RPF54807.1"/>
    <property type="molecule type" value="Genomic_DNA"/>
</dbReference>
<comment type="caution">
    <text evidence="4">The sequence shown here is derived from an EMBL/GenBank/DDBJ whole genome shotgun (WGS) entry which is preliminary data.</text>
</comment>
<dbReference type="SUPFAM" id="SSF53448">
    <property type="entry name" value="Nucleotide-diphospho-sugar transferases"/>
    <property type="match status" value="1"/>
</dbReference>
<dbReference type="RefSeq" id="WP_249037361.1">
    <property type="nucleotide sequence ID" value="NZ_RKRK01000005.1"/>
</dbReference>
<dbReference type="Gene3D" id="3.90.550.10">
    <property type="entry name" value="Spore Coat Polysaccharide Biosynthesis Protein SpsA, Chain A"/>
    <property type="match status" value="1"/>
</dbReference>
<protein>
    <submittedName>
        <fullName evidence="4">Putative uridylyltransferase</fullName>
    </submittedName>
</protein>
<comment type="similarity">
    <text evidence="1">Belongs to the UDPGP type 1 family.</text>
</comment>
<accession>A0A3N5BBM7</accession>
<dbReference type="Proteomes" id="UP000277108">
    <property type="component" value="Unassembled WGS sequence"/>
</dbReference>
<keyword evidence="3 4" id="KW-0548">Nucleotidyltransferase</keyword>
<dbReference type="InterPro" id="IPR039741">
    <property type="entry name" value="UDP-sugar_pyrophosphorylase"/>
</dbReference>
<organism evidence="4 5">
    <name type="scientific">Abyssicoccus albus</name>
    <dbReference type="NCBI Taxonomy" id="1817405"/>
    <lineage>
        <taxon>Bacteria</taxon>
        <taxon>Bacillati</taxon>
        <taxon>Bacillota</taxon>
        <taxon>Bacilli</taxon>
        <taxon>Bacillales</taxon>
        <taxon>Abyssicoccaceae</taxon>
    </lineage>
</organism>